<accession>A5G1F1</accession>
<keyword evidence="3" id="KW-1185">Reference proteome</keyword>
<protein>
    <submittedName>
        <fullName evidence="2">Uncharacterized protein</fullName>
    </submittedName>
</protein>
<dbReference type="HOGENOM" id="CLU_2930532_0_0_5"/>
<dbReference type="Proteomes" id="UP000000245">
    <property type="component" value="Chromosome"/>
</dbReference>
<name>A5G1F1_ACICJ</name>
<dbReference type="AlphaFoldDB" id="A5G1F1"/>
<feature type="region of interest" description="Disordered" evidence="1">
    <location>
        <begin position="1"/>
        <end position="32"/>
    </location>
</feature>
<evidence type="ECO:0000313" key="3">
    <source>
        <dbReference type="Proteomes" id="UP000000245"/>
    </source>
</evidence>
<sequence length="60" mass="6911">MLDHPVERRGDLGPPVASARRGRPRRMGGDARQRRFEPLDRLNFGFLLRHAMLIADFALQ</sequence>
<dbReference type="STRING" id="349163.Acry_2491"/>
<feature type="compositionally biased region" description="Basic and acidic residues" evidence="1">
    <location>
        <begin position="1"/>
        <end position="11"/>
    </location>
</feature>
<dbReference type="KEGG" id="acr:Acry_2491"/>
<reference evidence="2 3" key="1">
    <citation type="submission" date="2007-05" db="EMBL/GenBank/DDBJ databases">
        <title>Complete sequence of chromosome of Acidiphilium cryptum JF-5.</title>
        <authorList>
            <consortium name="US DOE Joint Genome Institute"/>
            <person name="Copeland A."/>
            <person name="Lucas S."/>
            <person name="Lapidus A."/>
            <person name="Barry K."/>
            <person name="Detter J.C."/>
            <person name="Glavina del Rio T."/>
            <person name="Hammon N."/>
            <person name="Israni S."/>
            <person name="Dalin E."/>
            <person name="Tice H."/>
            <person name="Pitluck S."/>
            <person name="Sims D."/>
            <person name="Brettin T."/>
            <person name="Bruce D."/>
            <person name="Han C."/>
            <person name="Schmutz J."/>
            <person name="Larimer F."/>
            <person name="Land M."/>
            <person name="Hauser L."/>
            <person name="Kyrpides N."/>
            <person name="Kim E."/>
            <person name="Magnuson T."/>
            <person name="Richardson P."/>
        </authorList>
    </citation>
    <scope>NUCLEOTIDE SEQUENCE [LARGE SCALE GENOMIC DNA]</scope>
    <source>
        <strain evidence="2 3">JF-5</strain>
    </source>
</reference>
<evidence type="ECO:0000313" key="2">
    <source>
        <dbReference type="EMBL" id="ABQ31683.1"/>
    </source>
</evidence>
<dbReference type="EMBL" id="CP000697">
    <property type="protein sequence ID" value="ABQ31683.1"/>
    <property type="molecule type" value="Genomic_DNA"/>
</dbReference>
<gene>
    <name evidence="2" type="ordered locus">Acry_2491</name>
</gene>
<proteinExistence type="predicted"/>
<evidence type="ECO:0000256" key="1">
    <source>
        <dbReference type="SAM" id="MobiDB-lite"/>
    </source>
</evidence>
<organism evidence="2 3">
    <name type="scientific">Acidiphilium cryptum (strain JF-5)</name>
    <dbReference type="NCBI Taxonomy" id="349163"/>
    <lineage>
        <taxon>Bacteria</taxon>
        <taxon>Pseudomonadati</taxon>
        <taxon>Pseudomonadota</taxon>
        <taxon>Alphaproteobacteria</taxon>
        <taxon>Acetobacterales</taxon>
        <taxon>Acidocellaceae</taxon>
        <taxon>Acidiphilium</taxon>
    </lineage>
</organism>